<sequence>MLAPALILDHRVCMVPYSSGTLLQLCIFHHSLAPALMMDHFVFRMMVRLPHFAISVPEYLNEALPGSPIFPAPLVWTARSPHHEVSSVAEKCYYMLDNLKYAVRQALPRVAPGTLRRGKKLHLSENTSVQLQEAMKLVYDLQRLISCYVEHDQCRPPRRLSLEMKGGNPLLMCDGHQSVLAVTRDHHFIDRQLSTRPVKTRESW</sequence>
<keyword evidence="2" id="KW-1185">Reference proteome</keyword>
<organism evidence="1 2">
    <name type="scientific">Dryococelus australis</name>
    <dbReference type="NCBI Taxonomy" id="614101"/>
    <lineage>
        <taxon>Eukaryota</taxon>
        <taxon>Metazoa</taxon>
        <taxon>Ecdysozoa</taxon>
        <taxon>Arthropoda</taxon>
        <taxon>Hexapoda</taxon>
        <taxon>Insecta</taxon>
        <taxon>Pterygota</taxon>
        <taxon>Neoptera</taxon>
        <taxon>Polyneoptera</taxon>
        <taxon>Phasmatodea</taxon>
        <taxon>Verophasmatodea</taxon>
        <taxon>Anareolatae</taxon>
        <taxon>Phasmatidae</taxon>
        <taxon>Eurycanthinae</taxon>
        <taxon>Dryococelus</taxon>
    </lineage>
</organism>
<comment type="caution">
    <text evidence="1">The sequence shown here is derived from an EMBL/GenBank/DDBJ whole genome shotgun (WGS) entry which is preliminary data.</text>
</comment>
<reference evidence="1 2" key="1">
    <citation type="submission" date="2023-02" db="EMBL/GenBank/DDBJ databases">
        <title>LHISI_Scaffold_Assembly.</title>
        <authorList>
            <person name="Stuart O.P."/>
            <person name="Cleave R."/>
            <person name="Magrath M.J.L."/>
            <person name="Mikheyev A.S."/>
        </authorList>
    </citation>
    <scope>NUCLEOTIDE SEQUENCE [LARGE SCALE GENOMIC DNA]</scope>
    <source>
        <strain evidence="1">Daus_M_001</strain>
        <tissue evidence="1">Leg muscle</tissue>
    </source>
</reference>
<protein>
    <submittedName>
        <fullName evidence="1">Uncharacterized protein</fullName>
    </submittedName>
</protein>
<accession>A0ABQ9IIY7</accession>
<gene>
    <name evidence="1" type="ORF">PR048_002019</name>
</gene>
<dbReference type="Proteomes" id="UP001159363">
    <property type="component" value="Chromosome 1"/>
</dbReference>
<dbReference type="EMBL" id="JARBHB010000001">
    <property type="protein sequence ID" value="KAJ8896674.1"/>
    <property type="molecule type" value="Genomic_DNA"/>
</dbReference>
<name>A0ABQ9IIY7_9NEOP</name>
<proteinExistence type="predicted"/>
<evidence type="ECO:0000313" key="1">
    <source>
        <dbReference type="EMBL" id="KAJ8896674.1"/>
    </source>
</evidence>
<evidence type="ECO:0000313" key="2">
    <source>
        <dbReference type="Proteomes" id="UP001159363"/>
    </source>
</evidence>